<dbReference type="InterPro" id="IPR036779">
    <property type="entry name" value="LysM_dom_sf"/>
</dbReference>
<dbReference type="CDD" id="cd00118">
    <property type="entry name" value="LysM"/>
    <property type="match status" value="1"/>
</dbReference>
<dbReference type="SMART" id="SM00257">
    <property type="entry name" value="LysM"/>
    <property type="match status" value="2"/>
</dbReference>
<evidence type="ECO:0000313" key="6">
    <source>
        <dbReference type="EMBL" id="KAK9775005.1"/>
    </source>
</evidence>
<evidence type="ECO:0000256" key="1">
    <source>
        <dbReference type="ARBA" id="ARBA00022669"/>
    </source>
</evidence>
<keyword evidence="2" id="KW-0843">Virulence</keyword>
<dbReference type="Gene3D" id="3.10.350.10">
    <property type="entry name" value="LysM domain"/>
    <property type="match status" value="2"/>
</dbReference>
<dbReference type="PANTHER" id="PTHR34997">
    <property type="entry name" value="AM15"/>
    <property type="match status" value="1"/>
</dbReference>
<dbReference type="Pfam" id="PF01476">
    <property type="entry name" value="LysM"/>
    <property type="match status" value="1"/>
</dbReference>
<dbReference type="Proteomes" id="UP001465668">
    <property type="component" value="Unassembled WGS sequence"/>
</dbReference>
<gene>
    <name evidence="6" type="ORF">SCAR479_08279</name>
</gene>
<organism evidence="6 7">
    <name type="scientific">Seiridium cardinale</name>
    <dbReference type="NCBI Taxonomy" id="138064"/>
    <lineage>
        <taxon>Eukaryota</taxon>
        <taxon>Fungi</taxon>
        <taxon>Dikarya</taxon>
        <taxon>Ascomycota</taxon>
        <taxon>Pezizomycotina</taxon>
        <taxon>Sordariomycetes</taxon>
        <taxon>Xylariomycetidae</taxon>
        <taxon>Amphisphaeriales</taxon>
        <taxon>Sporocadaceae</taxon>
        <taxon>Seiridium</taxon>
    </lineage>
</organism>
<dbReference type="EMBL" id="JARVKM010000037">
    <property type="protein sequence ID" value="KAK9775005.1"/>
    <property type="molecule type" value="Genomic_DNA"/>
</dbReference>
<dbReference type="InterPro" id="IPR052210">
    <property type="entry name" value="LysM1-like"/>
</dbReference>
<evidence type="ECO:0000259" key="5">
    <source>
        <dbReference type="PROSITE" id="PS51782"/>
    </source>
</evidence>
<evidence type="ECO:0000256" key="4">
    <source>
        <dbReference type="SAM" id="MobiDB-lite"/>
    </source>
</evidence>
<reference evidence="6 7" key="1">
    <citation type="submission" date="2024-02" db="EMBL/GenBank/DDBJ databases">
        <title>First draft genome assembly of two strains of Seiridium cardinale.</title>
        <authorList>
            <person name="Emiliani G."/>
            <person name="Scali E."/>
        </authorList>
    </citation>
    <scope>NUCLEOTIDE SEQUENCE [LARGE SCALE GENOMIC DNA]</scope>
    <source>
        <strain evidence="6 7">BM-138-000479</strain>
    </source>
</reference>
<name>A0ABR2XMH2_9PEZI</name>
<dbReference type="SUPFAM" id="SSF54106">
    <property type="entry name" value="LysM domain"/>
    <property type="match status" value="1"/>
</dbReference>
<evidence type="ECO:0000256" key="3">
    <source>
        <dbReference type="ARBA" id="ARBA00044955"/>
    </source>
</evidence>
<feature type="compositionally biased region" description="Polar residues" evidence="4">
    <location>
        <begin position="367"/>
        <end position="382"/>
    </location>
</feature>
<sequence>MFSHTMPLNSVFTIVTTFVGIVFGAQIYPNATSLPQTIPQDCREALSANITCPTPLIVNTDVVSGWLINDTFLGEYCDCTCTDSLSTWAEDVQDKCGSTPYPYGNLTNGTVINANFTNINANFSVSSVTEPLIWAQEMACLTDKDDCDEYCLPGLINGTLGACDDCMLKIEAKMLDSLYGDWRIDDQTTITREPPAPYTPLPIITCNSGEYYEVQANDTCESVADDFAVALDRFLYQNSLDFRCTSLPVGAKVCIQECCTLHKVASGETCRDILKDEAFTLTELLAWNPILYRDCSNIDALVNRTICISPPGTAEYDVDVRVNWTTTWTIPGNWEAWSTLGTNGTPSAAKEYWPEMPTVTMAFGDPTASSEAASPTPTTPAV</sequence>
<keyword evidence="1" id="KW-0147">Chitin-binding</keyword>
<evidence type="ECO:0000256" key="2">
    <source>
        <dbReference type="ARBA" id="ARBA00023026"/>
    </source>
</evidence>
<evidence type="ECO:0000313" key="7">
    <source>
        <dbReference type="Proteomes" id="UP001465668"/>
    </source>
</evidence>
<comment type="caution">
    <text evidence="6">The sequence shown here is derived from an EMBL/GenBank/DDBJ whole genome shotgun (WGS) entry which is preliminary data.</text>
</comment>
<proteinExistence type="inferred from homology"/>
<feature type="domain" description="LysM" evidence="5">
    <location>
        <begin position="210"/>
        <end position="255"/>
    </location>
</feature>
<keyword evidence="7" id="KW-1185">Reference proteome</keyword>
<dbReference type="InterPro" id="IPR018392">
    <property type="entry name" value="LysM"/>
</dbReference>
<dbReference type="PROSITE" id="PS51782">
    <property type="entry name" value="LYSM"/>
    <property type="match status" value="1"/>
</dbReference>
<protein>
    <submittedName>
        <fullName evidence="6">LysM domain-containing protein</fullName>
    </submittedName>
</protein>
<accession>A0ABR2XMH2</accession>
<comment type="similarity">
    <text evidence="3">Belongs to the secreted LysM effector family.</text>
</comment>
<feature type="region of interest" description="Disordered" evidence="4">
    <location>
        <begin position="363"/>
        <end position="382"/>
    </location>
</feature>
<dbReference type="PANTHER" id="PTHR34997:SF1">
    <property type="entry name" value="PEPTIDOGLYCAN-BINDING LYSIN DOMAIN"/>
    <property type="match status" value="1"/>
</dbReference>